<gene>
    <name evidence="2" type="ORF">MAA8898_02831</name>
</gene>
<keyword evidence="1" id="KW-0812">Transmembrane</keyword>
<dbReference type="Proteomes" id="UP000207598">
    <property type="component" value="Unassembled WGS sequence"/>
</dbReference>
<organism evidence="2 3">
    <name type="scientific">Maliponia aquimaris</name>
    <dbReference type="NCBI Taxonomy" id="1673631"/>
    <lineage>
        <taxon>Bacteria</taxon>
        <taxon>Pseudomonadati</taxon>
        <taxon>Pseudomonadota</taxon>
        <taxon>Alphaproteobacteria</taxon>
        <taxon>Rhodobacterales</taxon>
        <taxon>Paracoccaceae</taxon>
        <taxon>Maliponia</taxon>
    </lineage>
</organism>
<evidence type="ECO:0000313" key="2">
    <source>
        <dbReference type="EMBL" id="SMX43460.1"/>
    </source>
</evidence>
<keyword evidence="1" id="KW-1133">Transmembrane helix</keyword>
<dbReference type="EMBL" id="FXYF01000007">
    <property type="protein sequence ID" value="SMX43460.1"/>
    <property type="molecule type" value="Genomic_DNA"/>
</dbReference>
<dbReference type="RefSeq" id="WP_094021650.1">
    <property type="nucleotide sequence ID" value="NZ_FXYF01000007.1"/>
</dbReference>
<feature type="transmembrane region" description="Helical" evidence="1">
    <location>
        <begin position="27"/>
        <end position="47"/>
    </location>
</feature>
<proteinExistence type="predicted"/>
<keyword evidence="1" id="KW-0472">Membrane</keyword>
<protein>
    <submittedName>
        <fullName evidence="2">Uncharacterized protein</fullName>
    </submittedName>
</protein>
<feature type="transmembrane region" description="Helical" evidence="1">
    <location>
        <begin position="59"/>
        <end position="79"/>
    </location>
</feature>
<accession>A0A238KL81</accession>
<reference evidence="2 3" key="1">
    <citation type="submission" date="2017-05" db="EMBL/GenBank/DDBJ databases">
        <authorList>
            <person name="Song R."/>
            <person name="Chenine A.L."/>
            <person name="Ruprecht R.M."/>
        </authorList>
    </citation>
    <scope>NUCLEOTIDE SEQUENCE [LARGE SCALE GENOMIC DNA]</scope>
    <source>
        <strain evidence="2 3">CECT 8898</strain>
    </source>
</reference>
<evidence type="ECO:0000313" key="3">
    <source>
        <dbReference type="Proteomes" id="UP000207598"/>
    </source>
</evidence>
<keyword evidence="3" id="KW-1185">Reference proteome</keyword>
<evidence type="ECO:0000256" key="1">
    <source>
        <dbReference type="SAM" id="Phobius"/>
    </source>
</evidence>
<sequence>MILGLPAVALLFGLVPGWICLAAGRGRIAALLALALIGGILWAFARQEAAPGLDGLDRLILWLFGLAPALLGLGIGALIGHLTRPARAGAT</sequence>
<name>A0A238KL81_9RHOB</name>
<dbReference type="AlphaFoldDB" id="A0A238KL81"/>